<accession>A0ABN3YFI5</accession>
<feature type="transmembrane region" description="Helical" evidence="1">
    <location>
        <begin position="187"/>
        <end position="204"/>
    </location>
</feature>
<organism evidence="2 3">
    <name type="scientific">Tetragenococcus solitarius</name>
    <dbReference type="NCBI Taxonomy" id="71453"/>
    <lineage>
        <taxon>Bacteria</taxon>
        <taxon>Bacillati</taxon>
        <taxon>Bacillota</taxon>
        <taxon>Bacilli</taxon>
        <taxon>Lactobacillales</taxon>
        <taxon>Enterococcaceae</taxon>
        <taxon>Tetragenococcus</taxon>
    </lineage>
</organism>
<comment type="caution">
    <text evidence="2">The sequence shown here is derived from an EMBL/GenBank/DDBJ whole genome shotgun (WGS) entry which is preliminary data.</text>
</comment>
<gene>
    <name evidence="2" type="ORF">GCM10019998_23150</name>
</gene>
<name>A0ABN3YFI5_9ENTE</name>
<sequence>MKTSELIEENTRLQHFLTKVNEKYYENLVIYVRAVSLFRDEKESELLLLEILQDILEGQEDGLLAEEYFGKNPKQTANEIIHNLPIKLSDTLKIILYGIGAFWLFAMLPELTFPAQGVDIGSFIVTSIYAALFALFSLYLLGRSTYHYQSKLTKVLLLGLWILGIAIGVGLFALLSTPWKLDLSGKLGVFIILLIVICLSYLFYKEKNKKLWLPLIPVVLISATSGLLSRTSRLYTLFSVEQIEITIAIAIICGLLLQGILVIFNSKK</sequence>
<feature type="transmembrane region" description="Helical" evidence="1">
    <location>
        <begin position="243"/>
        <end position="264"/>
    </location>
</feature>
<dbReference type="SUPFAM" id="SSF158560">
    <property type="entry name" value="BH3980-like"/>
    <property type="match status" value="1"/>
</dbReference>
<protein>
    <recommendedName>
        <fullName evidence="4">DUF1129 family protein</fullName>
    </recommendedName>
</protein>
<keyword evidence="1" id="KW-1133">Transmembrane helix</keyword>
<keyword evidence="1" id="KW-0472">Membrane</keyword>
<dbReference type="RefSeq" id="WP_068709073.1">
    <property type="nucleotide sequence ID" value="NZ_BAAAXQ010000077.1"/>
</dbReference>
<keyword evidence="3" id="KW-1185">Reference proteome</keyword>
<feature type="transmembrane region" description="Helical" evidence="1">
    <location>
        <begin position="154"/>
        <end position="175"/>
    </location>
</feature>
<proteinExistence type="predicted"/>
<evidence type="ECO:0000313" key="3">
    <source>
        <dbReference type="Proteomes" id="UP001501577"/>
    </source>
</evidence>
<feature type="transmembrane region" description="Helical" evidence="1">
    <location>
        <begin position="211"/>
        <end position="231"/>
    </location>
</feature>
<evidence type="ECO:0000313" key="2">
    <source>
        <dbReference type="EMBL" id="GAA3026023.1"/>
    </source>
</evidence>
<keyword evidence="1" id="KW-0812">Transmembrane</keyword>
<dbReference type="Proteomes" id="UP001501577">
    <property type="component" value="Unassembled WGS sequence"/>
</dbReference>
<feature type="transmembrane region" description="Helical" evidence="1">
    <location>
        <begin position="120"/>
        <end position="142"/>
    </location>
</feature>
<feature type="transmembrane region" description="Helical" evidence="1">
    <location>
        <begin position="91"/>
        <end position="108"/>
    </location>
</feature>
<evidence type="ECO:0008006" key="4">
    <source>
        <dbReference type="Google" id="ProtNLM"/>
    </source>
</evidence>
<dbReference type="EMBL" id="BAAAXQ010000077">
    <property type="protein sequence ID" value="GAA3026023.1"/>
    <property type="molecule type" value="Genomic_DNA"/>
</dbReference>
<evidence type="ECO:0000256" key="1">
    <source>
        <dbReference type="SAM" id="Phobius"/>
    </source>
</evidence>
<reference evidence="2 3" key="1">
    <citation type="journal article" date="2019" name="Int. J. Syst. Evol. Microbiol.">
        <title>The Global Catalogue of Microorganisms (GCM) 10K type strain sequencing project: providing services to taxonomists for standard genome sequencing and annotation.</title>
        <authorList>
            <consortium name="The Broad Institute Genomics Platform"/>
            <consortium name="The Broad Institute Genome Sequencing Center for Infectious Disease"/>
            <person name="Wu L."/>
            <person name="Ma J."/>
        </authorList>
    </citation>
    <scope>NUCLEOTIDE SEQUENCE [LARGE SCALE GENOMIC DNA]</scope>
    <source>
        <strain evidence="2 3">JCM 8736</strain>
    </source>
</reference>